<evidence type="ECO:0000256" key="6">
    <source>
        <dbReference type="ARBA" id="ARBA00023235"/>
    </source>
</evidence>
<dbReference type="Proteomes" id="UP000077755">
    <property type="component" value="Chromosome 4"/>
</dbReference>
<accession>A0A165XB23</accession>
<sequence>MENKHNSSLEGSVLSAEQRSRISQNYRAAKAILDRKRRRDSDQLLLKKHVAKEIDCCPASVPVPVNKRVPLSDISSNNLNPSFWESAKLLDSECIGDGLGNTIGKSVGGNEVNVPLKQGSGWDTFRTSVKPVIGNGIELSGGIGGNLTKEVVCAEFGKGVGSYQSTTQRPDFNRSLCSGNMTTSRVGLGDRAPVNLSVGKMIKVDENGKTGDPFKTPTRQVKCNGSSFSAGVGGNVSGLSNGVSAENKPVADIRKRPSTQHDIIKSSEGSSIGPLSTVTVSDGSRMNSYITPVRQVGYPCLRESFGFLDEEFDESILQQIDALCENRPRVISCTDEMVGNVQMNGQCAEIDDGDCKTNVGSIGMVESLKSGELLDCTDVLDCVEDGSKVSETSKTSSMPEAYAKYIQSLNDKQREAACSDISTPLVIVAGPGSGKTSTMVGRVLMLLNEGISPSNILAMTFTTAAASEMRDRIGAVAGKEVSKELMISTFHSFSLQLCRSQAEKLERTPEFLIYGQGQQRRAIIEAIRLLDNGNNGKDGENMCKLGKESNDINSPQFSKDKAKKWLKFVTQAKASGKNSQDFQKLGNEIGAAILQNYSNILKSCNALDYHDLITCSVKLLTDFPEVLKECQESWKAIVIDEFQDTSAMQYSLLRTLASHNRITIVGDEDQSIFSFNGANAFGFNSFRKDFPMYKEIRLDKNYRSTRCIIEAASFLIRNNAKRSQTKRVLTDNSSGSKITVKECCNEDAQCAFVVDKILENTSDGTSNNSFGNVAVLYRRQVSGKIFQKAFRDRNIPFNIHGVAFYRKKVVKSIMSMLNTTLPGCDDDSFRRVFKALLPFEKEEKKKVIEHIDKISTVRRCTFISAARDIFSAKISGTFKRSQLTQGRKVLLTLDMILKLVNREQSISAVISSVANMIPQKYLLEQRAVIDVDGGKLLNEDNDLRSVLHYLLDDVSEYLKLEKSATERTKNAAEEKGCIDLLKGFIDYISVRERENFRSRRHENEHSVTLTTIHQSKGLEWDTVFIVKANESEIPLLHESNGVTHGSALSLEEERRLLYVAMTRAKKKLFILYVLMDSSWQVLQPSRFLKEIPKHLQEGEDEEILNNQQTFCGDLPVETLDYVNNGIPVKSESTETDMMPDESNSISVNEASEDSMELIQACNGNSFIRRFSTEDRSVVSHLFHQWAKKAAFQEPKRLLDKVGFVIDERLRIRKSTHKDVLRELKSCLSTDEAFQYAEYVLQWERIPADQRAYIMKEKQEHFLKQRIENAMGSSEPTPKQIGYLRSLGCTIVPTSRLHASRLIEQYKAL</sequence>
<keyword evidence="3" id="KW-0378">Hydrolase</keyword>
<dbReference type="Gramene" id="KZM97995">
    <property type="protein sequence ID" value="KZM97995"/>
    <property type="gene ID" value="DCAR_014643"/>
</dbReference>
<evidence type="ECO:0000256" key="3">
    <source>
        <dbReference type="ARBA" id="ARBA00022801"/>
    </source>
</evidence>
<dbReference type="PROSITE" id="PS51198">
    <property type="entry name" value="UVRD_HELICASE_ATP_BIND"/>
    <property type="match status" value="1"/>
</dbReference>
<dbReference type="GO" id="GO:0016787">
    <property type="term" value="F:hydrolase activity"/>
    <property type="evidence" value="ECO:0007669"/>
    <property type="project" value="UniProtKB-UniRule"/>
</dbReference>
<dbReference type="EC" id="5.6.2.4" evidence="8"/>
<reference evidence="10" key="2">
    <citation type="submission" date="2022-03" db="EMBL/GenBank/DDBJ databases">
        <title>Draft title - Genomic analysis of global carrot germplasm unveils the trajectory of domestication and the origin of high carotenoid orange carrot.</title>
        <authorList>
            <person name="Iorizzo M."/>
            <person name="Ellison S."/>
            <person name="Senalik D."/>
            <person name="Macko-Podgorni A."/>
            <person name="Grzebelus D."/>
            <person name="Bostan H."/>
            <person name="Rolling W."/>
            <person name="Curaba J."/>
            <person name="Simon P."/>
        </authorList>
    </citation>
    <scope>NUCLEOTIDE SEQUENCE</scope>
    <source>
        <tissue evidence="10">Leaf</tissue>
    </source>
</reference>
<dbReference type="Gene3D" id="3.40.50.300">
    <property type="entry name" value="P-loop containing nucleotide triphosphate hydrolases"/>
    <property type="match status" value="2"/>
</dbReference>
<dbReference type="OMA" id="FILYVMM"/>
<evidence type="ECO:0000256" key="1">
    <source>
        <dbReference type="ARBA" id="ARBA00009922"/>
    </source>
</evidence>
<dbReference type="GO" id="GO:0005634">
    <property type="term" value="C:nucleus"/>
    <property type="evidence" value="ECO:0007669"/>
    <property type="project" value="TreeGrafter"/>
</dbReference>
<dbReference type="GO" id="GO:0000725">
    <property type="term" value="P:recombinational repair"/>
    <property type="evidence" value="ECO:0007669"/>
    <property type="project" value="TreeGrafter"/>
</dbReference>
<dbReference type="Gene3D" id="1.10.486.10">
    <property type="entry name" value="PCRA, domain 4"/>
    <property type="match status" value="1"/>
</dbReference>
<proteinExistence type="inferred from homology"/>
<evidence type="ECO:0000256" key="2">
    <source>
        <dbReference type="ARBA" id="ARBA00022741"/>
    </source>
</evidence>
<dbReference type="InterPro" id="IPR014016">
    <property type="entry name" value="UvrD-like_ATP-bd"/>
</dbReference>
<keyword evidence="4" id="KW-0347">Helicase</keyword>
<keyword evidence="5" id="KW-0067">ATP-binding</keyword>
<dbReference type="InterPro" id="IPR027417">
    <property type="entry name" value="P-loop_NTPase"/>
</dbReference>
<dbReference type="CDD" id="cd18807">
    <property type="entry name" value="SF1_C_UvrD"/>
    <property type="match status" value="1"/>
</dbReference>
<dbReference type="GO" id="GO:0005524">
    <property type="term" value="F:ATP binding"/>
    <property type="evidence" value="ECO:0007669"/>
    <property type="project" value="UniProtKB-UniRule"/>
</dbReference>
<dbReference type="InterPro" id="IPR014017">
    <property type="entry name" value="DNA_helicase_UvrD-like_C"/>
</dbReference>
<dbReference type="EMBL" id="CP093346">
    <property type="protein sequence ID" value="WOG96925.1"/>
    <property type="molecule type" value="Genomic_DNA"/>
</dbReference>
<keyword evidence="2" id="KW-0547">Nucleotide-binding</keyword>
<comment type="catalytic activity">
    <reaction evidence="9">
        <text>ATP + H2O = ADP + phosphate + H(+)</text>
        <dbReference type="Rhea" id="RHEA:13065"/>
        <dbReference type="ChEBI" id="CHEBI:15377"/>
        <dbReference type="ChEBI" id="CHEBI:15378"/>
        <dbReference type="ChEBI" id="CHEBI:30616"/>
        <dbReference type="ChEBI" id="CHEBI:43474"/>
        <dbReference type="ChEBI" id="CHEBI:456216"/>
        <dbReference type="EC" id="5.6.2.4"/>
    </reaction>
</comment>
<dbReference type="Pfam" id="PF13361">
    <property type="entry name" value="UvrD_C"/>
    <property type="match status" value="1"/>
</dbReference>
<dbReference type="PANTHER" id="PTHR11070:SF61">
    <property type="entry name" value="DNA 3'-5' HELICASE"/>
    <property type="match status" value="1"/>
</dbReference>
<dbReference type="Gene3D" id="1.10.10.160">
    <property type="match status" value="1"/>
</dbReference>
<gene>
    <name evidence="10" type="ORF">DCAR_0416264</name>
</gene>
<dbReference type="GO" id="GO:0043138">
    <property type="term" value="F:3'-5' DNA helicase activity"/>
    <property type="evidence" value="ECO:0007669"/>
    <property type="project" value="UniProtKB-EC"/>
</dbReference>
<dbReference type="PANTHER" id="PTHR11070">
    <property type="entry name" value="UVRD / RECB / PCRA DNA HELICASE FAMILY MEMBER"/>
    <property type="match status" value="1"/>
</dbReference>
<dbReference type="Pfam" id="PF00580">
    <property type="entry name" value="UvrD-helicase"/>
    <property type="match status" value="1"/>
</dbReference>
<evidence type="ECO:0000256" key="8">
    <source>
        <dbReference type="ARBA" id="ARBA00034808"/>
    </source>
</evidence>
<evidence type="ECO:0000256" key="4">
    <source>
        <dbReference type="ARBA" id="ARBA00022806"/>
    </source>
</evidence>
<dbReference type="InterPro" id="IPR000212">
    <property type="entry name" value="DNA_helicase_UvrD/REP"/>
</dbReference>
<evidence type="ECO:0000256" key="9">
    <source>
        <dbReference type="ARBA" id="ARBA00048988"/>
    </source>
</evidence>
<name>A0A165XB23_DAUCS</name>
<dbReference type="InterPro" id="IPR013986">
    <property type="entry name" value="DExx_box_DNA_helicase_dom_sf"/>
</dbReference>
<keyword evidence="6" id="KW-0413">Isomerase</keyword>
<reference evidence="10" key="1">
    <citation type="journal article" date="2016" name="Nat. Genet.">
        <title>A high-quality carrot genome assembly provides new insights into carotenoid accumulation and asterid genome evolution.</title>
        <authorList>
            <person name="Iorizzo M."/>
            <person name="Ellison S."/>
            <person name="Senalik D."/>
            <person name="Zeng P."/>
            <person name="Satapoomin P."/>
            <person name="Huang J."/>
            <person name="Bowman M."/>
            <person name="Iovene M."/>
            <person name="Sanseverino W."/>
            <person name="Cavagnaro P."/>
            <person name="Yildiz M."/>
            <person name="Macko-Podgorni A."/>
            <person name="Moranska E."/>
            <person name="Grzebelus E."/>
            <person name="Grzebelus D."/>
            <person name="Ashrafi H."/>
            <person name="Zheng Z."/>
            <person name="Cheng S."/>
            <person name="Spooner D."/>
            <person name="Van Deynze A."/>
            <person name="Simon P."/>
        </authorList>
    </citation>
    <scope>NUCLEOTIDE SEQUENCE</scope>
    <source>
        <tissue evidence="10">Leaf</tissue>
    </source>
</reference>
<comment type="catalytic activity">
    <reaction evidence="7">
        <text>Couples ATP hydrolysis with the unwinding of duplex DNA by translocating in the 3'-5' direction.</text>
        <dbReference type="EC" id="5.6.2.4"/>
    </reaction>
</comment>
<comment type="similarity">
    <text evidence="1">Belongs to the helicase family. UvrD subfamily.</text>
</comment>
<dbReference type="OrthoDB" id="1470711at2759"/>
<dbReference type="KEGG" id="dcr:108216056"/>
<dbReference type="SUPFAM" id="SSF52540">
    <property type="entry name" value="P-loop containing nucleoside triphosphate hydrolases"/>
    <property type="match status" value="1"/>
</dbReference>
<evidence type="ECO:0000256" key="5">
    <source>
        <dbReference type="ARBA" id="ARBA00022840"/>
    </source>
</evidence>
<dbReference type="PROSITE" id="PS51217">
    <property type="entry name" value="UVRD_HELICASE_CTER"/>
    <property type="match status" value="1"/>
</dbReference>
<dbReference type="GO" id="GO:0003677">
    <property type="term" value="F:DNA binding"/>
    <property type="evidence" value="ECO:0007669"/>
    <property type="project" value="InterPro"/>
</dbReference>
<dbReference type="CDD" id="cd17932">
    <property type="entry name" value="DEXQc_UvrD"/>
    <property type="match status" value="1"/>
</dbReference>
<evidence type="ECO:0000313" key="10">
    <source>
        <dbReference type="EMBL" id="WOG96925.1"/>
    </source>
</evidence>
<evidence type="ECO:0000256" key="7">
    <source>
        <dbReference type="ARBA" id="ARBA00034617"/>
    </source>
</evidence>
<protein>
    <recommendedName>
        <fullName evidence="8">DNA 3'-5' helicase</fullName>
        <ecNumber evidence="8">5.6.2.4</ecNumber>
    </recommendedName>
</protein>
<keyword evidence="11" id="KW-1185">Reference proteome</keyword>
<evidence type="ECO:0000313" key="11">
    <source>
        <dbReference type="Proteomes" id="UP000077755"/>
    </source>
</evidence>
<organism evidence="10 11">
    <name type="scientific">Daucus carota subsp. sativus</name>
    <name type="common">Carrot</name>
    <dbReference type="NCBI Taxonomy" id="79200"/>
    <lineage>
        <taxon>Eukaryota</taxon>
        <taxon>Viridiplantae</taxon>
        <taxon>Streptophyta</taxon>
        <taxon>Embryophyta</taxon>
        <taxon>Tracheophyta</taxon>
        <taxon>Spermatophyta</taxon>
        <taxon>Magnoliopsida</taxon>
        <taxon>eudicotyledons</taxon>
        <taxon>Gunneridae</taxon>
        <taxon>Pentapetalae</taxon>
        <taxon>asterids</taxon>
        <taxon>campanulids</taxon>
        <taxon>Apiales</taxon>
        <taxon>Apiaceae</taxon>
        <taxon>Apioideae</taxon>
        <taxon>Scandiceae</taxon>
        <taxon>Daucinae</taxon>
        <taxon>Daucus</taxon>
        <taxon>Daucus sect. Daucus</taxon>
    </lineage>
</organism>